<evidence type="ECO:0000313" key="2">
    <source>
        <dbReference type="Proteomes" id="UP000011713"/>
    </source>
</evidence>
<organism evidence="1 2">
    <name type="scientific">Hyaloperonospora arabidopsidis (strain Emoy2)</name>
    <name type="common">Downy mildew agent</name>
    <name type="synonym">Peronospora arabidopsidis</name>
    <dbReference type="NCBI Taxonomy" id="559515"/>
    <lineage>
        <taxon>Eukaryota</taxon>
        <taxon>Sar</taxon>
        <taxon>Stramenopiles</taxon>
        <taxon>Oomycota</taxon>
        <taxon>Peronosporomycetes</taxon>
        <taxon>Peronosporales</taxon>
        <taxon>Peronosporaceae</taxon>
        <taxon>Hyaloperonospora</taxon>
    </lineage>
</organism>
<dbReference type="InParanoid" id="M4BMN7"/>
<reference evidence="1" key="2">
    <citation type="submission" date="2015-06" db="UniProtKB">
        <authorList>
            <consortium name="EnsemblProtists"/>
        </authorList>
    </citation>
    <scope>IDENTIFICATION</scope>
    <source>
        <strain evidence="1">Emoy2</strain>
    </source>
</reference>
<protein>
    <submittedName>
        <fullName evidence="1">Uncharacterized protein</fullName>
    </submittedName>
</protein>
<dbReference type="HOGENOM" id="CLU_1762295_0_0_1"/>
<dbReference type="Proteomes" id="UP000011713">
    <property type="component" value="Unassembled WGS sequence"/>
</dbReference>
<dbReference type="AlphaFoldDB" id="M4BMN7"/>
<proteinExistence type="predicted"/>
<accession>M4BMN7</accession>
<sequence>MLVSTCAFRPVVVSSGSRSSSSGLLAATQALIISKISLLRWTPYTKSESGRPTTCSASKPVMSTSRLFHTVTQPCTSTPIAGALASRSTCASGKLTGVWCATSRVVCASELGPDACEASALDGDCAVIVDDISVFILGLDGTGRSTLD</sequence>
<reference evidence="2" key="1">
    <citation type="journal article" date="2010" name="Science">
        <title>Signatures of adaptation to obligate biotrophy in the Hyaloperonospora arabidopsidis genome.</title>
        <authorList>
            <person name="Baxter L."/>
            <person name="Tripathy S."/>
            <person name="Ishaque N."/>
            <person name="Boot N."/>
            <person name="Cabral A."/>
            <person name="Kemen E."/>
            <person name="Thines M."/>
            <person name="Ah-Fong A."/>
            <person name="Anderson R."/>
            <person name="Badejoko W."/>
            <person name="Bittner-Eddy P."/>
            <person name="Boore J.L."/>
            <person name="Chibucos M.C."/>
            <person name="Coates M."/>
            <person name="Dehal P."/>
            <person name="Delehaunty K."/>
            <person name="Dong S."/>
            <person name="Downton P."/>
            <person name="Dumas B."/>
            <person name="Fabro G."/>
            <person name="Fronick C."/>
            <person name="Fuerstenberg S.I."/>
            <person name="Fulton L."/>
            <person name="Gaulin E."/>
            <person name="Govers F."/>
            <person name="Hughes L."/>
            <person name="Humphray S."/>
            <person name="Jiang R.H."/>
            <person name="Judelson H."/>
            <person name="Kamoun S."/>
            <person name="Kyung K."/>
            <person name="Meijer H."/>
            <person name="Minx P."/>
            <person name="Morris P."/>
            <person name="Nelson J."/>
            <person name="Phuntumart V."/>
            <person name="Qutob D."/>
            <person name="Rehmany A."/>
            <person name="Rougon-Cardoso A."/>
            <person name="Ryden P."/>
            <person name="Torto-Alalibo T."/>
            <person name="Studholme D."/>
            <person name="Wang Y."/>
            <person name="Win J."/>
            <person name="Wood J."/>
            <person name="Clifton S.W."/>
            <person name="Rogers J."/>
            <person name="Van den Ackerveken G."/>
            <person name="Jones J.D."/>
            <person name="McDowell J.M."/>
            <person name="Beynon J."/>
            <person name="Tyler B.M."/>
        </authorList>
    </citation>
    <scope>NUCLEOTIDE SEQUENCE [LARGE SCALE GENOMIC DNA]</scope>
    <source>
        <strain evidence="2">Emoy2</strain>
    </source>
</reference>
<name>M4BMN7_HYAAE</name>
<dbReference type="EnsemblProtists" id="HpaT807674">
    <property type="protein sequence ID" value="HpaP807674"/>
    <property type="gene ID" value="HpaG807674"/>
</dbReference>
<keyword evidence="2" id="KW-1185">Reference proteome</keyword>
<evidence type="ECO:0000313" key="1">
    <source>
        <dbReference type="EnsemblProtists" id="HpaP807674"/>
    </source>
</evidence>
<dbReference type="EMBL" id="JH598426">
    <property type="status" value="NOT_ANNOTATED_CDS"/>
    <property type="molecule type" value="Genomic_DNA"/>
</dbReference>
<dbReference type="VEuPathDB" id="FungiDB:HpaG807674"/>